<name>A0A4Z2J0D5_9TELE</name>
<keyword evidence="3" id="KW-1185">Reference proteome</keyword>
<dbReference type="AlphaFoldDB" id="A0A4Z2J0D5"/>
<evidence type="ECO:0000313" key="2">
    <source>
        <dbReference type="EMBL" id="TNN83636.1"/>
    </source>
</evidence>
<proteinExistence type="predicted"/>
<dbReference type="Proteomes" id="UP000314294">
    <property type="component" value="Unassembled WGS sequence"/>
</dbReference>
<sequence>MTRLPDVDPRESQAERVGLMGPQRSVPGLHTMDLTTELTADTAAVTELGANRLWAAGVTGGVRMMLAAGQSAMSCWSSQYTQYSSMELGLVWEQQRGRNIMKSGRESRNELNFEDNYRLNAALCCATGTILVFDILEAQFTQRG</sequence>
<gene>
    <name evidence="2" type="ORF">EYF80_006154</name>
</gene>
<reference evidence="2 3" key="1">
    <citation type="submission" date="2019-03" db="EMBL/GenBank/DDBJ databases">
        <title>First draft genome of Liparis tanakae, snailfish: a comprehensive survey of snailfish specific genes.</title>
        <authorList>
            <person name="Kim W."/>
            <person name="Song I."/>
            <person name="Jeong J.-H."/>
            <person name="Kim D."/>
            <person name="Kim S."/>
            <person name="Ryu S."/>
            <person name="Song J.Y."/>
            <person name="Lee S.K."/>
        </authorList>
    </citation>
    <scope>NUCLEOTIDE SEQUENCE [LARGE SCALE GENOMIC DNA]</scope>
    <source>
        <tissue evidence="2">Muscle</tissue>
    </source>
</reference>
<accession>A0A4Z2J0D5</accession>
<evidence type="ECO:0000256" key="1">
    <source>
        <dbReference type="SAM" id="MobiDB-lite"/>
    </source>
</evidence>
<dbReference type="EMBL" id="SRLO01000032">
    <property type="protein sequence ID" value="TNN83636.1"/>
    <property type="molecule type" value="Genomic_DNA"/>
</dbReference>
<feature type="compositionally biased region" description="Basic and acidic residues" evidence="1">
    <location>
        <begin position="1"/>
        <end position="14"/>
    </location>
</feature>
<comment type="caution">
    <text evidence="2">The sequence shown here is derived from an EMBL/GenBank/DDBJ whole genome shotgun (WGS) entry which is preliminary data.</text>
</comment>
<organism evidence="2 3">
    <name type="scientific">Liparis tanakae</name>
    <name type="common">Tanaka's snailfish</name>
    <dbReference type="NCBI Taxonomy" id="230148"/>
    <lineage>
        <taxon>Eukaryota</taxon>
        <taxon>Metazoa</taxon>
        <taxon>Chordata</taxon>
        <taxon>Craniata</taxon>
        <taxon>Vertebrata</taxon>
        <taxon>Euteleostomi</taxon>
        <taxon>Actinopterygii</taxon>
        <taxon>Neopterygii</taxon>
        <taxon>Teleostei</taxon>
        <taxon>Neoteleostei</taxon>
        <taxon>Acanthomorphata</taxon>
        <taxon>Eupercaria</taxon>
        <taxon>Perciformes</taxon>
        <taxon>Cottioidei</taxon>
        <taxon>Cottales</taxon>
        <taxon>Liparidae</taxon>
        <taxon>Liparis</taxon>
    </lineage>
</organism>
<evidence type="ECO:0000313" key="3">
    <source>
        <dbReference type="Proteomes" id="UP000314294"/>
    </source>
</evidence>
<feature type="region of interest" description="Disordered" evidence="1">
    <location>
        <begin position="1"/>
        <end position="24"/>
    </location>
</feature>
<protein>
    <submittedName>
        <fullName evidence="2">Uncharacterized protein</fullName>
    </submittedName>
</protein>